<name>A0AA37QDA7_9FIRM</name>
<gene>
    <name evidence="1" type="ORF">comes_06070</name>
</gene>
<dbReference type="AlphaFoldDB" id="A0AA37QDA7"/>
<proteinExistence type="predicted"/>
<dbReference type="SUPFAM" id="SSF52540">
    <property type="entry name" value="P-loop containing nucleoside triphosphate hydrolases"/>
    <property type="match status" value="1"/>
</dbReference>
<dbReference type="EMBL" id="BSCI01000003">
    <property type="protein sequence ID" value="GLG86062.1"/>
    <property type="molecule type" value="Genomic_DNA"/>
</dbReference>
<evidence type="ECO:0000313" key="2">
    <source>
        <dbReference type="Proteomes" id="UP001145109"/>
    </source>
</evidence>
<reference evidence="1" key="1">
    <citation type="submission" date="2022-09" db="EMBL/GenBank/DDBJ databases">
        <title>Draft genome sequence of Coprococcus comes strain 31264.</title>
        <authorList>
            <person name="Atsushi H."/>
            <person name="Moriya O."/>
            <person name="Mitsuo S."/>
        </authorList>
    </citation>
    <scope>NUCLEOTIDE SEQUENCE</scope>
    <source>
        <strain evidence="1">JCM 31264</strain>
    </source>
</reference>
<evidence type="ECO:0008006" key="3">
    <source>
        <dbReference type="Google" id="ProtNLM"/>
    </source>
</evidence>
<sequence>MIQLGYNKITEKPIKVDIFATGQLCCVGGTGSGKSIFVLYILYNILKYGKKENCKMELFICDFKKSGDFKGIAKNYAEFDEITELIEQYYEEFEKTKENSATIKILLIDEYAGYIIWLTQKDNRKAKVIKEKISNVLMMGRSRHCFVWCVQQRISASLFPTGIGAIDNFQICIGMGRLSVESRKSLFSGEHLEDREYEERYHPKTGQGLILIDGQEIQPIQIPFISDKERLKKLLQEMAKR</sequence>
<accession>A0AA37QDA7</accession>
<dbReference type="Gene3D" id="3.40.50.300">
    <property type="entry name" value="P-loop containing nucleotide triphosphate hydrolases"/>
    <property type="match status" value="1"/>
</dbReference>
<comment type="caution">
    <text evidence="1">The sequence shown here is derived from an EMBL/GenBank/DDBJ whole genome shotgun (WGS) entry which is preliminary data.</text>
</comment>
<dbReference type="InterPro" id="IPR027417">
    <property type="entry name" value="P-loop_NTPase"/>
</dbReference>
<dbReference type="Proteomes" id="UP001145109">
    <property type="component" value="Unassembled WGS sequence"/>
</dbReference>
<organism evidence="1 2">
    <name type="scientific">Coprococcus comes</name>
    <dbReference type="NCBI Taxonomy" id="410072"/>
    <lineage>
        <taxon>Bacteria</taxon>
        <taxon>Bacillati</taxon>
        <taxon>Bacillota</taxon>
        <taxon>Clostridia</taxon>
        <taxon>Lachnospirales</taxon>
        <taxon>Lachnospiraceae</taxon>
        <taxon>Coprococcus</taxon>
    </lineage>
</organism>
<evidence type="ECO:0000313" key="1">
    <source>
        <dbReference type="EMBL" id="GLG86062.1"/>
    </source>
</evidence>
<reference evidence="1" key="2">
    <citation type="submission" date="2022-11" db="EMBL/GenBank/DDBJ databases">
        <title>Draft genome sequence of Coprococcus comes strain 31264.</title>
        <authorList>
            <person name="Hisatomi A."/>
            <person name="Ohkuma M."/>
            <person name="Sakamoto M."/>
        </authorList>
    </citation>
    <scope>NUCLEOTIDE SEQUENCE</scope>
    <source>
        <strain evidence="1">JCM 31264</strain>
    </source>
</reference>
<protein>
    <recommendedName>
        <fullName evidence="3">FtsK domain-containing protein</fullName>
    </recommendedName>
</protein>
<dbReference type="RefSeq" id="WP_055246389.1">
    <property type="nucleotide sequence ID" value="NZ_BSCI01000003.1"/>
</dbReference>